<gene>
    <name evidence="2" type="ORF">METZ01_LOCUS77096</name>
</gene>
<reference evidence="2" key="1">
    <citation type="submission" date="2018-05" db="EMBL/GenBank/DDBJ databases">
        <authorList>
            <person name="Lanie J.A."/>
            <person name="Ng W.-L."/>
            <person name="Kazmierczak K.M."/>
            <person name="Andrzejewski T.M."/>
            <person name="Davidsen T.M."/>
            <person name="Wayne K.J."/>
            <person name="Tettelin H."/>
            <person name="Glass J.I."/>
            <person name="Rusch D."/>
            <person name="Podicherti R."/>
            <person name="Tsui H.-C.T."/>
            <person name="Winkler M.E."/>
        </authorList>
    </citation>
    <scope>NUCLEOTIDE SEQUENCE</scope>
</reference>
<organism evidence="2">
    <name type="scientific">marine metagenome</name>
    <dbReference type="NCBI Taxonomy" id="408172"/>
    <lineage>
        <taxon>unclassified sequences</taxon>
        <taxon>metagenomes</taxon>
        <taxon>ecological metagenomes</taxon>
    </lineage>
</organism>
<proteinExistence type="predicted"/>
<evidence type="ECO:0000256" key="1">
    <source>
        <dbReference type="SAM" id="MobiDB-lite"/>
    </source>
</evidence>
<feature type="compositionally biased region" description="Polar residues" evidence="1">
    <location>
        <begin position="110"/>
        <end position="121"/>
    </location>
</feature>
<dbReference type="AlphaFoldDB" id="A0A381U7P3"/>
<feature type="region of interest" description="Disordered" evidence="1">
    <location>
        <begin position="99"/>
        <end position="121"/>
    </location>
</feature>
<feature type="compositionally biased region" description="Basic residues" evidence="1">
    <location>
        <begin position="100"/>
        <end position="109"/>
    </location>
</feature>
<name>A0A381U7P3_9ZZZZ</name>
<protein>
    <submittedName>
        <fullName evidence="2">Uncharacterized protein</fullName>
    </submittedName>
</protein>
<dbReference type="EMBL" id="UINC01005898">
    <property type="protein sequence ID" value="SVA24242.1"/>
    <property type="molecule type" value="Genomic_DNA"/>
</dbReference>
<evidence type="ECO:0000313" key="2">
    <source>
        <dbReference type="EMBL" id="SVA24242.1"/>
    </source>
</evidence>
<sequence>MPYYTYESLVNKGLRFEIKQSIHDAPMEHHPESGEPIKKIITAAAIRLPGLKRSAVVNKLSPAATACGCASNAALAASVLEKRSGTPKYGYQKANLLKKQISHHSHSHSKSGQCSGVNKSK</sequence>
<accession>A0A381U7P3</accession>